<dbReference type="EMBL" id="CP095061">
    <property type="protein sequence ID" value="UOQ64819.1"/>
    <property type="molecule type" value="Genomic_DNA"/>
</dbReference>
<sequence length="216" mass="25252">MLVIDNEQIDLASWPLVYLHVQRQALLGGYAVLWEERFLKTISWPGSTPAFRLQFVIGEINESIIPVQNVIDLRIDLPPMNEEISFYLWTKIVPASTSWNQDEFKSMVRRQRATIGQMISVSKKEITTVNEVAEQLRILSRQELGDLARPIDSSFSWNDLVISESLRNSLDDFYFEASERSVIWENEEISRLFPLGRGCWLYSLAYRVQVKQWQHR</sequence>
<dbReference type="RefSeq" id="WP_245118814.1">
    <property type="nucleotide sequence ID" value="NZ_CP095061.1"/>
</dbReference>
<keyword evidence="2" id="KW-1185">Reference proteome</keyword>
<gene>
    <name evidence="1" type="ORF">MUN86_14740</name>
</gene>
<reference evidence="1" key="1">
    <citation type="submission" date="2022-04" db="EMBL/GenBank/DDBJ databases">
        <title>Hymenobacter sp. isolated from the air.</title>
        <authorList>
            <person name="Won M."/>
            <person name="Lee C.-M."/>
            <person name="Woen H.-Y."/>
            <person name="Kwon S.-W."/>
        </authorList>
    </citation>
    <scope>NUCLEOTIDE SEQUENCE</scope>
    <source>
        <strain evidence="1">5420S-77</strain>
    </source>
</reference>
<name>A0ABY4G2D4_9BACT</name>
<accession>A0ABY4G2D4</accession>
<organism evidence="1 2">
    <name type="scientific">Hymenobacter volaticus</name>
    <dbReference type="NCBI Taxonomy" id="2932254"/>
    <lineage>
        <taxon>Bacteria</taxon>
        <taxon>Pseudomonadati</taxon>
        <taxon>Bacteroidota</taxon>
        <taxon>Cytophagia</taxon>
        <taxon>Cytophagales</taxon>
        <taxon>Hymenobacteraceae</taxon>
        <taxon>Hymenobacter</taxon>
    </lineage>
</organism>
<protein>
    <submittedName>
        <fullName evidence="1">Uncharacterized protein</fullName>
    </submittedName>
</protein>
<evidence type="ECO:0000313" key="1">
    <source>
        <dbReference type="EMBL" id="UOQ64819.1"/>
    </source>
</evidence>
<proteinExistence type="predicted"/>
<evidence type="ECO:0000313" key="2">
    <source>
        <dbReference type="Proteomes" id="UP000830401"/>
    </source>
</evidence>
<dbReference type="Proteomes" id="UP000830401">
    <property type="component" value="Chromosome"/>
</dbReference>